<dbReference type="Gene3D" id="2.130.10.10">
    <property type="entry name" value="YVTN repeat-like/Quinoprotein amine dehydrogenase"/>
    <property type="match status" value="1"/>
</dbReference>
<keyword evidence="2" id="KW-0472">Membrane</keyword>
<keyword evidence="4" id="KW-1185">Reference proteome</keyword>
<evidence type="ECO:0000313" key="4">
    <source>
        <dbReference type="Proteomes" id="UP000031737"/>
    </source>
</evidence>
<evidence type="ECO:0000256" key="1">
    <source>
        <dbReference type="SAM" id="MobiDB-lite"/>
    </source>
</evidence>
<dbReference type="InterPro" id="IPR015943">
    <property type="entry name" value="WD40/YVTN_repeat-like_dom_sf"/>
</dbReference>
<feature type="transmembrane region" description="Helical" evidence="2">
    <location>
        <begin position="36"/>
        <end position="62"/>
    </location>
</feature>
<feature type="region of interest" description="Disordered" evidence="1">
    <location>
        <begin position="231"/>
        <end position="250"/>
    </location>
</feature>
<protein>
    <submittedName>
        <fullName evidence="3">Uncharacterized protein</fullName>
    </submittedName>
</protein>
<dbReference type="Pfam" id="PF00400">
    <property type="entry name" value="WD40"/>
    <property type="match status" value="1"/>
</dbReference>
<dbReference type="SMART" id="SM00320">
    <property type="entry name" value="WD40"/>
    <property type="match status" value="3"/>
</dbReference>
<keyword evidence="2" id="KW-1133">Transmembrane helix</keyword>
<feature type="region of interest" description="Disordered" evidence="1">
    <location>
        <begin position="1"/>
        <end position="36"/>
    </location>
</feature>
<dbReference type="InterPro" id="IPR051959">
    <property type="entry name" value="PAK1-Kinase_Regulator"/>
</dbReference>
<dbReference type="InterPro" id="IPR001680">
    <property type="entry name" value="WD40_rpt"/>
</dbReference>
<feature type="compositionally biased region" description="Low complexity" evidence="1">
    <location>
        <begin position="18"/>
        <end position="27"/>
    </location>
</feature>
<dbReference type="VEuPathDB" id="TriTrypDB:TRSC58_04134"/>
<gene>
    <name evidence="3" type="ORF">TRSC58_04134</name>
</gene>
<comment type="caution">
    <text evidence="3">The sequence shown here is derived from an EMBL/GenBank/DDBJ whole genome shotgun (WGS) entry which is preliminary data.</text>
</comment>
<sequence length="434" mass="47068">MSPARCAKARKPPRLSETPIAATTSTTPPHPPPPPAAATVAVCRGALLVIGTYHSVMAGLVYRRNKFGMLFSVKHHEGCVSSVAVGDKYMASAGTDERVFLFTNKQQRSLTATERQRLRAAGETLGVRLADLGHVAPPSEVRCLMFVANSQHLLCGCADGQLVVYRTRDWTVSRSLPLHEKSVTGVAAHPSSDGALAVTIGADRYVAVVDLARGRMLSKWRYNTSLAETPSARQGEAAEAREEEGGKDGQPCVKRVKLERRDCPHTVKFSPSGKYFTILSSHAFAVHETATMNVVARYLASSPQPCDELHSMAFLDDATMIFGNESGAMLACRGPWESEDARPRDCSLSLIVVHVPAEFEHPVDDTKKPLRHPTHHATRLKALRYVERTVFSVDAAGTVIAWLVGDAVDATLTLTYVCSANCQGRVTTMDVLPL</sequence>
<feature type="compositionally biased region" description="Basic and acidic residues" evidence="1">
    <location>
        <begin position="236"/>
        <end position="247"/>
    </location>
</feature>
<reference evidence="3 4" key="1">
    <citation type="submission" date="2013-07" db="EMBL/GenBank/DDBJ databases">
        <authorList>
            <person name="Stoco P.H."/>
            <person name="Wagner G."/>
            <person name="Gerber A."/>
            <person name="Zaha A."/>
            <person name="Thompson C."/>
            <person name="Bartholomeu D.C."/>
            <person name="Luckemeyer D.D."/>
            <person name="Bahia D."/>
            <person name="Loreto E."/>
            <person name="Prestes E.B."/>
            <person name="Lima F.M."/>
            <person name="Rodrigues-Luiz G."/>
            <person name="Vallejo G.A."/>
            <person name="Filho J.F."/>
            <person name="Monteiro K.M."/>
            <person name="Tyler K.M."/>
            <person name="de Almeida L.G."/>
            <person name="Ortiz M.F."/>
            <person name="Siervo M.A."/>
            <person name="de Moraes M.H."/>
            <person name="Cunha O.L."/>
            <person name="Mendonca-Neto R."/>
            <person name="Silva R."/>
            <person name="Teixeira S.M."/>
            <person name="Murta S.M."/>
            <person name="Sincero T.C."/>
            <person name="Mendes T.A."/>
            <person name="Urmenyi T.P."/>
            <person name="Silva V.G."/>
            <person name="da Rocha W.D."/>
            <person name="Andersson B."/>
            <person name="Romanha A.J."/>
            <person name="Steindel M."/>
            <person name="de Vasconcelos A.T."/>
            <person name="Grisard E.C."/>
        </authorList>
    </citation>
    <scope>NUCLEOTIDE SEQUENCE [LARGE SCALE GENOMIC DNA]</scope>
    <source>
        <strain evidence="3 4">SC58</strain>
    </source>
</reference>
<dbReference type="InterPro" id="IPR036322">
    <property type="entry name" value="WD40_repeat_dom_sf"/>
</dbReference>
<dbReference type="OrthoDB" id="308449at2759"/>
<dbReference type="AlphaFoldDB" id="A0A061J4E8"/>
<evidence type="ECO:0000313" key="3">
    <source>
        <dbReference type="EMBL" id="ESL08167.1"/>
    </source>
</evidence>
<dbReference type="PANTHER" id="PTHR44675:SF1">
    <property type="entry name" value="P21-ACTIVATED PROTEIN KINASE-INTERACTING PROTEIN 1"/>
    <property type="match status" value="1"/>
</dbReference>
<accession>A0A061J4E8</accession>
<dbReference type="SUPFAM" id="SSF50978">
    <property type="entry name" value="WD40 repeat-like"/>
    <property type="match status" value="1"/>
</dbReference>
<dbReference type="Proteomes" id="UP000031737">
    <property type="component" value="Unassembled WGS sequence"/>
</dbReference>
<keyword evidence="2" id="KW-0812">Transmembrane</keyword>
<dbReference type="EMBL" id="AUPL01004134">
    <property type="protein sequence ID" value="ESL08167.1"/>
    <property type="molecule type" value="Genomic_DNA"/>
</dbReference>
<dbReference type="PANTHER" id="PTHR44675">
    <property type="entry name" value="PAK1 INTERACTING PROTEIN 1"/>
    <property type="match status" value="1"/>
</dbReference>
<organism evidence="3 4">
    <name type="scientific">Trypanosoma rangeli SC58</name>
    <dbReference type="NCBI Taxonomy" id="429131"/>
    <lineage>
        <taxon>Eukaryota</taxon>
        <taxon>Discoba</taxon>
        <taxon>Euglenozoa</taxon>
        <taxon>Kinetoplastea</taxon>
        <taxon>Metakinetoplastina</taxon>
        <taxon>Trypanosomatida</taxon>
        <taxon>Trypanosomatidae</taxon>
        <taxon>Trypanosoma</taxon>
        <taxon>Herpetosoma</taxon>
    </lineage>
</organism>
<proteinExistence type="predicted"/>
<name>A0A061J4E8_TRYRA</name>
<evidence type="ECO:0000256" key="2">
    <source>
        <dbReference type="SAM" id="Phobius"/>
    </source>
</evidence>